<gene>
    <name evidence="1" type="ORF">S03H2_09670</name>
</gene>
<dbReference type="EMBL" id="BARU01004995">
    <property type="protein sequence ID" value="GAH25587.1"/>
    <property type="molecule type" value="Genomic_DNA"/>
</dbReference>
<sequence length="133" mass="15508">SIFAPVGDLRQQELLQYFRQNLSLNKTDFLKKSWGFVVFGPLDTNLDTSEVLEKDLIDSKEFSSEFHEGLRTTEDLTFFCPYCQFKFIQLPLSLKSAEKKISVNYKIECPKCRKKFNLRAKLTKNGDLQINIE</sequence>
<name>X1DZ79_9ZZZZ</name>
<dbReference type="AlphaFoldDB" id="X1DZ79"/>
<accession>X1DZ79</accession>
<protein>
    <submittedName>
        <fullName evidence="1">Uncharacterized protein</fullName>
    </submittedName>
</protein>
<reference evidence="1" key="1">
    <citation type="journal article" date="2014" name="Front. Microbiol.">
        <title>High frequency of phylogenetically diverse reductive dehalogenase-homologous genes in deep subseafloor sedimentary metagenomes.</title>
        <authorList>
            <person name="Kawai M."/>
            <person name="Futagami T."/>
            <person name="Toyoda A."/>
            <person name="Takaki Y."/>
            <person name="Nishi S."/>
            <person name="Hori S."/>
            <person name="Arai W."/>
            <person name="Tsubouchi T."/>
            <person name="Morono Y."/>
            <person name="Uchiyama I."/>
            <person name="Ito T."/>
            <person name="Fujiyama A."/>
            <person name="Inagaki F."/>
            <person name="Takami H."/>
        </authorList>
    </citation>
    <scope>NUCLEOTIDE SEQUENCE</scope>
    <source>
        <strain evidence="1">Expedition CK06-06</strain>
    </source>
</reference>
<feature type="non-terminal residue" evidence="1">
    <location>
        <position position="1"/>
    </location>
</feature>
<comment type="caution">
    <text evidence="1">The sequence shown here is derived from an EMBL/GenBank/DDBJ whole genome shotgun (WGS) entry which is preliminary data.</text>
</comment>
<organism evidence="1">
    <name type="scientific">marine sediment metagenome</name>
    <dbReference type="NCBI Taxonomy" id="412755"/>
    <lineage>
        <taxon>unclassified sequences</taxon>
        <taxon>metagenomes</taxon>
        <taxon>ecological metagenomes</taxon>
    </lineage>
</organism>
<evidence type="ECO:0000313" key="1">
    <source>
        <dbReference type="EMBL" id="GAH25587.1"/>
    </source>
</evidence>
<proteinExistence type="predicted"/>